<dbReference type="EMBL" id="OQ326496">
    <property type="protein sequence ID" value="WDQ45447.1"/>
    <property type="molecule type" value="Genomic_DNA"/>
</dbReference>
<reference evidence="1" key="1">
    <citation type="submission" date="2023-01" db="EMBL/GenBank/DDBJ databases">
        <authorList>
            <person name="Sprotte S."/>
            <person name="Brinks E."/>
        </authorList>
    </citation>
    <scope>NUCLEOTIDE SEQUENCE</scope>
</reference>
<organism evidence="1">
    <name type="scientific">Enterocloster phage PMBT24</name>
    <dbReference type="NCBI Taxonomy" id="3025413"/>
    <lineage>
        <taxon>Viruses</taxon>
        <taxon>Duplodnaviria</taxon>
        <taxon>Heunggongvirae</taxon>
        <taxon>Uroviricota</taxon>
        <taxon>Caudoviricetes</taxon>
    </lineage>
</organism>
<sequence length="204" mass="24213">MRKVVTEFNVYRYEELNEDAKEVAKQWYLDGQEPAILTMLLEDELNLFFPNSDLKVGYSLNYNIGDGVNISGNISLKDVLFFAEKEKLDKETYEYAHDFFTEEELSLLTEWFEEMELVGLLEVSRGVHDSSCPIAIIYFLEDNKDFGKCVKPNLKFPIGLVKKFQRFFFEKMGYEFFYEISDKDLKEICESNNYWFYESGKFYE</sequence>
<protein>
    <recommendedName>
        <fullName evidence="2">Suppressor of fused-like domain-containing protein</fullName>
    </recommendedName>
</protein>
<evidence type="ECO:0000313" key="1">
    <source>
        <dbReference type="EMBL" id="WDQ45447.1"/>
    </source>
</evidence>
<reference evidence="1" key="2">
    <citation type="journal article" date="2024" name="Heliyon">
        <title>Complete genome sequence of the novel virulent phage PMBT24 infecting Enterocloster bolteae from the human gut.</title>
        <authorList>
            <person name="Sprotte S."/>
            <person name="Brinks E."/>
            <person name="Neve H."/>
            <person name="Franz C.M.A.P."/>
        </authorList>
    </citation>
    <scope>NUCLEOTIDE SEQUENCE</scope>
</reference>
<evidence type="ECO:0008006" key="2">
    <source>
        <dbReference type="Google" id="ProtNLM"/>
    </source>
</evidence>
<proteinExistence type="predicted"/>
<accession>A0AAT9TS59</accession>
<name>A0AAT9TS59_9CAUD</name>